<accession>A0A423PNI3</accession>
<name>A0A423PNI3_9GAMM</name>
<organism evidence="1 2">
    <name type="scientific">Salinisphaera orenii MK-B5</name>
    <dbReference type="NCBI Taxonomy" id="856730"/>
    <lineage>
        <taxon>Bacteria</taxon>
        <taxon>Pseudomonadati</taxon>
        <taxon>Pseudomonadota</taxon>
        <taxon>Gammaproteobacteria</taxon>
        <taxon>Salinisphaerales</taxon>
        <taxon>Salinisphaeraceae</taxon>
        <taxon>Salinisphaera</taxon>
    </lineage>
</organism>
<dbReference type="RefSeq" id="WP_123631154.1">
    <property type="nucleotide sequence ID" value="NZ_AYKH01000015.1"/>
</dbReference>
<protein>
    <submittedName>
        <fullName evidence="1">Acetone carboxylase subunit gamma</fullName>
    </submittedName>
</protein>
<dbReference type="PIRSF" id="PIRSF019217">
    <property type="entry name" value="Acetone_carboxlyase_gsu"/>
    <property type="match status" value="1"/>
</dbReference>
<keyword evidence="2" id="KW-1185">Reference proteome</keyword>
<dbReference type="AlphaFoldDB" id="A0A423PNI3"/>
<dbReference type="InterPro" id="IPR016750">
    <property type="entry name" value="Aceto_COase_bsu/gsu"/>
</dbReference>
<reference evidence="1 2" key="1">
    <citation type="submission" date="2013-10" db="EMBL/GenBank/DDBJ databases">
        <title>Salinisphaera orenii MK-B5 Genome Sequencing.</title>
        <authorList>
            <person name="Lai Q."/>
            <person name="Li C."/>
            <person name="Shao Z."/>
        </authorList>
    </citation>
    <scope>NUCLEOTIDE SEQUENCE [LARGE SCALE GENOMIC DNA]</scope>
    <source>
        <strain evidence="1 2">MK-B5</strain>
    </source>
</reference>
<sequence>MAYTRQKISELVDGTIDDETLHTMLSSPKDTERFELYIDVLQERMPWDDRIILPYGPSLFCVQKSDTRQWVIRCRCGHDFCDQSDNWKLHALIHVRDTPELMEELYPGLMAPSSNWQVLREYFCPQCATLHDVEAPTPWYPVIHDFEPDIEAFYRDWLGLEVPERA</sequence>
<evidence type="ECO:0000313" key="1">
    <source>
        <dbReference type="EMBL" id="ROO27137.1"/>
    </source>
</evidence>
<dbReference type="EMBL" id="AYKH01000015">
    <property type="protein sequence ID" value="ROO27137.1"/>
    <property type="molecule type" value="Genomic_DNA"/>
</dbReference>
<comment type="caution">
    <text evidence="1">The sequence shown here is derived from an EMBL/GenBank/DDBJ whole genome shotgun (WGS) entry which is preliminary data.</text>
</comment>
<dbReference type="Proteomes" id="UP000283993">
    <property type="component" value="Unassembled WGS sequence"/>
</dbReference>
<evidence type="ECO:0000313" key="2">
    <source>
        <dbReference type="Proteomes" id="UP000283993"/>
    </source>
</evidence>
<proteinExistence type="predicted"/>
<gene>
    <name evidence="1" type="ORF">SAOR_09120</name>
</gene>
<dbReference type="Pfam" id="PF08882">
    <property type="entry name" value="Acetone_carb_G"/>
    <property type="match status" value="1"/>
</dbReference>